<evidence type="ECO:0000313" key="1">
    <source>
        <dbReference type="EMBL" id="KAG5599243.1"/>
    </source>
</evidence>
<gene>
    <name evidence="1" type="ORF">H5410_030613</name>
</gene>
<dbReference type="Proteomes" id="UP000824120">
    <property type="component" value="Chromosome 6"/>
</dbReference>
<organism evidence="1 2">
    <name type="scientific">Solanum commersonii</name>
    <name type="common">Commerson's wild potato</name>
    <name type="synonym">Commerson's nightshade</name>
    <dbReference type="NCBI Taxonomy" id="4109"/>
    <lineage>
        <taxon>Eukaryota</taxon>
        <taxon>Viridiplantae</taxon>
        <taxon>Streptophyta</taxon>
        <taxon>Embryophyta</taxon>
        <taxon>Tracheophyta</taxon>
        <taxon>Spermatophyta</taxon>
        <taxon>Magnoliopsida</taxon>
        <taxon>eudicotyledons</taxon>
        <taxon>Gunneridae</taxon>
        <taxon>Pentapetalae</taxon>
        <taxon>asterids</taxon>
        <taxon>lamiids</taxon>
        <taxon>Solanales</taxon>
        <taxon>Solanaceae</taxon>
        <taxon>Solanoideae</taxon>
        <taxon>Solaneae</taxon>
        <taxon>Solanum</taxon>
    </lineage>
</organism>
<dbReference type="AlphaFoldDB" id="A0A9J5YES8"/>
<comment type="caution">
    <text evidence="1">The sequence shown here is derived from an EMBL/GenBank/DDBJ whole genome shotgun (WGS) entry which is preliminary data.</text>
</comment>
<dbReference type="EMBL" id="JACXVP010000006">
    <property type="protein sequence ID" value="KAG5599243.1"/>
    <property type="molecule type" value="Genomic_DNA"/>
</dbReference>
<reference evidence="1 2" key="1">
    <citation type="submission" date="2020-09" db="EMBL/GenBank/DDBJ databases">
        <title>De no assembly of potato wild relative species, Solanum commersonii.</title>
        <authorList>
            <person name="Cho K."/>
        </authorList>
    </citation>
    <scope>NUCLEOTIDE SEQUENCE [LARGE SCALE GENOMIC DNA]</scope>
    <source>
        <strain evidence="1">LZ3.2</strain>
        <tissue evidence="1">Leaf</tissue>
    </source>
</reference>
<accession>A0A9J5YES8</accession>
<sequence>MYQISSTTYYLYTSYAFNLNEPSTKKAQVIGELGDGLYLLKPNKIESKSDNSVVSFPTKINSNDSHSQ</sequence>
<evidence type="ECO:0000313" key="2">
    <source>
        <dbReference type="Proteomes" id="UP000824120"/>
    </source>
</evidence>
<feature type="non-terminal residue" evidence="1">
    <location>
        <position position="68"/>
    </location>
</feature>
<proteinExistence type="predicted"/>
<name>A0A9J5YES8_SOLCO</name>
<keyword evidence="2" id="KW-1185">Reference proteome</keyword>
<protein>
    <submittedName>
        <fullName evidence="1">Uncharacterized protein</fullName>
    </submittedName>
</protein>